<dbReference type="Proteomes" id="UP001515780">
    <property type="component" value="Unassembled WGS sequence"/>
</dbReference>
<keyword evidence="2" id="KW-1185">Reference proteome</keyword>
<gene>
    <name evidence="1" type="ORF">F3J37_01195</name>
</gene>
<sequence length="86" mass="10140">MRSKRIITDFKLKTEYQSMEEVTRQLELVKFTLGLFFAPLPLPYQMEMIGTFERLGGDFKEMADYLRQFKQEKDAPEVVLGQKPNC</sequence>
<comment type="caution">
    <text evidence="1">The sequence shown here is derived from an EMBL/GenBank/DDBJ whole genome shotgun (WGS) entry which is preliminary data.</text>
</comment>
<proteinExistence type="predicted"/>
<protein>
    <submittedName>
        <fullName evidence="1">Uncharacterized protein</fullName>
    </submittedName>
</protein>
<reference evidence="1 2" key="1">
    <citation type="journal article" date="2019" name="bioRxiv">
        <title>Bacteria contribute to plant secondary compound degradation in a generalist herbivore system.</title>
        <authorList>
            <person name="Francoeur C.B."/>
            <person name="Khadempour L."/>
            <person name="Moreira-Soto R.D."/>
            <person name="Gotting K."/>
            <person name="Book A.J."/>
            <person name="Pinto-Tomas A.A."/>
            <person name="Keefover-Ring K."/>
            <person name="Currie C.R."/>
        </authorList>
    </citation>
    <scope>NUCLEOTIDE SEQUENCE [LARGE SCALE GENOMIC DNA]</scope>
    <source>
        <strain evidence="1">Al-1710</strain>
    </source>
</reference>
<evidence type="ECO:0000313" key="2">
    <source>
        <dbReference type="Proteomes" id="UP001515780"/>
    </source>
</evidence>
<evidence type="ECO:0000313" key="1">
    <source>
        <dbReference type="EMBL" id="NIG17292.1"/>
    </source>
</evidence>
<organism evidence="1 2">
    <name type="scientific">Candidatus Pantoea communis</name>
    <dbReference type="NCBI Taxonomy" id="2608354"/>
    <lineage>
        <taxon>Bacteria</taxon>
        <taxon>Pseudomonadati</taxon>
        <taxon>Pseudomonadota</taxon>
        <taxon>Gammaproteobacteria</taxon>
        <taxon>Enterobacterales</taxon>
        <taxon>Erwiniaceae</taxon>
        <taxon>Pantoea</taxon>
    </lineage>
</organism>
<dbReference type="RefSeq" id="WP_166718869.1">
    <property type="nucleotide sequence ID" value="NZ_VWXC01000001.1"/>
</dbReference>
<name>A0ABX0RIX5_9GAMM</name>
<accession>A0ABX0RIX5</accession>
<dbReference type="EMBL" id="VWXC01000001">
    <property type="protein sequence ID" value="NIG17292.1"/>
    <property type="molecule type" value="Genomic_DNA"/>
</dbReference>